<proteinExistence type="predicted"/>
<name>A0A0C3GQP8_OIDMZ</name>
<accession>A0A0C3GQP8</accession>
<dbReference type="HOGENOM" id="CLU_2758448_0_0_1"/>
<dbReference type="EMBL" id="KN832893">
    <property type="protein sequence ID" value="KIM93654.1"/>
    <property type="molecule type" value="Genomic_DNA"/>
</dbReference>
<dbReference type="AlphaFoldDB" id="A0A0C3GQP8"/>
<evidence type="ECO:0000313" key="2">
    <source>
        <dbReference type="Proteomes" id="UP000054321"/>
    </source>
</evidence>
<dbReference type="InParanoid" id="A0A0C3GQP8"/>
<evidence type="ECO:0000313" key="1">
    <source>
        <dbReference type="EMBL" id="KIM93654.1"/>
    </source>
</evidence>
<organism evidence="1 2">
    <name type="scientific">Oidiodendron maius (strain Zn)</name>
    <dbReference type="NCBI Taxonomy" id="913774"/>
    <lineage>
        <taxon>Eukaryota</taxon>
        <taxon>Fungi</taxon>
        <taxon>Dikarya</taxon>
        <taxon>Ascomycota</taxon>
        <taxon>Pezizomycotina</taxon>
        <taxon>Leotiomycetes</taxon>
        <taxon>Leotiomycetes incertae sedis</taxon>
        <taxon>Myxotrichaceae</taxon>
        <taxon>Oidiodendron</taxon>
    </lineage>
</organism>
<keyword evidence="2" id="KW-1185">Reference proteome</keyword>
<protein>
    <submittedName>
        <fullName evidence="1">Uncharacterized protein</fullName>
    </submittedName>
</protein>
<reference evidence="1 2" key="1">
    <citation type="submission" date="2014-04" db="EMBL/GenBank/DDBJ databases">
        <authorList>
            <consortium name="DOE Joint Genome Institute"/>
            <person name="Kuo A."/>
            <person name="Martino E."/>
            <person name="Perotto S."/>
            <person name="Kohler A."/>
            <person name="Nagy L.G."/>
            <person name="Floudas D."/>
            <person name="Copeland A."/>
            <person name="Barry K.W."/>
            <person name="Cichocki N."/>
            <person name="Veneault-Fourrey C."/>
            <person name="LaButti K."/>
            <person name="Lindquist E.A."/>
            <person name="Lipzen A."/>
            <person name="Lundell T."/>
            <person name="Morin E."/>
            <person name="Murat C."/>
            <person name="Sun H."/>
            <person name="Tunlid A."/>
            <person name="Henrissat B."/>
            <person name="Grigoriev I.V."/>
            <person name="Hibbett D.S."/>
            <person name="Martin F."/>
            <person name="Nordberg H.P."/>
            <person name="Cantor M.N."/>
            <person name="Hua S.X."/>
        </authorList>
    </citation>
    <scope>NUCLEOTIDE SEQUENCE [LARGE SCALE GENOMIC DNA]</scope>
    <source>
        <strain evidence="1 2">Zn</strain>
    </source>
</reference>
<sequence length="70" mass="8293">MVPKLRKNNTVRKREKRYILCEATIYEWIDICYDMLWGSKGGSLDRFPDLSICRHLAKQTSQTLCWLELG</sequence>
<reference evidence="2" key="2">
    <citation type="submission" date="2015-01" db="EMBL/GenBank/DDBJ databases">
        <title>Evolutionary Origins and Diversification of the Mycorrhizal Mutualists.</title>
        <authorList>
            <consortium name="DOE Joint Genome Institute"/>
            <consortium name="Mycorrhizal Genomics Consortium"/>
            <person name="Kohler A."/>
            <person name="Kuo A."/>
            <person name="Nagy L.G."/>
            <person name="Floudas D."/>
            <person name="Copeland A."/>
            <person name="Barry K.W."/>
            <person name="Cichocki N."/>
            <person name="Veneault-Fourrey C."/>
            <person name="LaButti K."/>
            <person name="Lindquist E.A."/>
            <person name="Lipzen A."/>
            <person name="Lundell T."/>
            <person name="Morin E."/>
            <person name="Murat C."/>
            <person name="Riley R."/>
            <person name="Ohm R."/>
            <person name="Sun H."/>
            <person name="Tunlid A."/>
            <person name="Henrissat B."/>
            <person name="Grigoriev I.V."/>
            <person name="Hibbett D.S."/>
            <person name="Martin F."/>
        </authorList>
    </citation>
    <scope>NUCLEOTIDE SEQUENCE [LARGE SCALE GENOMIC DNA]</scope>
    <source>
        <strain evidence="2">Zn</strain>
    </source>
</reference>
<dbReference type="Proteomes" id="UP000054321">
    <property type="component" value="Unassembled WGS sequence"/>
</dbReference>
<gene>
    <name evidence="1" type="ORF">OIDMADRAFT_21482</name>
</gene>